<evidence type="ECO:0000259" key="11">
    <source>
        <dbReference type="PROSITE" id="PS50110"/>
    </source>
</evidence>
<dbReference type="GO" id="GO:0003700">
    <property type="term" value="F:DNA-binding transcription factor activity"/>
    <property type="evidence" value="ECO:0007669"/>
    <property type="project" value="InterPro"/>
</dbReference>
<dbReference type="STRING" id="1471761.B0W44_14295"/>
<evidence type="ECO:0000256" key="5">
    <source>
        <dbReference type="ARBA" id="ARBA00023015"/>
    </source>
</evidence>
<feature type="domain" description="Response regulatory" evidence="11">
    <location>
        <begin position="3"/>
        <end position="119"/>
    </location>
</feature>
<dbReference type="Gene3D" id="3.40.50.2300">
    <property type="match status" value="1"/>
</dbReference>
<gene>
    <name evidence="12" type="ORF">B0W44_14295</name>
</gene>
<keyword evidence="5 9" id="KW-0805">Transcription regulation</keyword>
<dbReference type="GO" id="GO:0005737">
    <property type="term" value="C:cytoplasm"/>
    <property type="evidence" value="ECO:0007669"/>
    <property type="project" value="UniProtKB-SubCell"/>
</dbReference>
<keyword evidence="7 9" id="KW-0010">Activator</keyword>
<dbReference type="PANTHER" id="PTHR45526:SF6">
    <property type="entry name" value="TRANSCRIPTIONAL REGULATORY PROTEIN CITT"/>
    <property type="match status" value="1"/>
</dbReference>
<evidence type="ECO:0000256" key="10">
    <source>
        <dbReference type="PROSITE-ProRule" id="PRU00169"/>
    </source>
</evidence>
<dbReference type="GO" id="GO:0000156">
    <property type="term" value="F:phosphorelay response regulator activity"/>
    <property type="evidence" value="ECO:0007669"/>
    <property type="project" value="TreeGrafter"/>
</dbReference>
<dbReference type="GO" id="GO:0003677">
    <property type="term" value="F:DNA binding"/>
    <property type="evidence" value="ECO:0007669"/>
    <property type="project" value="UniProtKB-KW"/>
</dbReference>
<dbReference type="SMART" id="SM00448">
    <property type="entry name" value="REC"/>
    <property type="match status" value="1"/>
</dbReference>
<evidence type="ECO:0000313" key="13">
    <source>
        <dbReference type="Proteomes" id="UP000188603"/>
    </source>
</evidence>
<dbReference type="InterPro" id="IPR051271">
    <property type="entry name" value="2C-system_Tx_regulators"/>
</dbReference>
<reference evidence="12 13" key="1">
    <citation type="journal article" date="2015" name="Int. J. Syst. Evol. Microbiol.">
        <title>Novibacillus thermophilus gen. nov., sp. nov., a Gram-staining-negative and moderately thermophilic member of the family Thermoactinomycetaceae.</title>
        <authorList>
            <person name="Yang G."/>
            <person name="Chen J."/>
            <person name="Zhou S."/>
        </authorList>
    </citation>
    <scope>NUCLEOTIDE SEQUENCE [LARGE SCALE GENOMIC DNA]</scope>
    <source>
        <strain evidence="12 13">SG-1</strain>
    </source>
</reference>
<proteinExistence type="predicted"/>
<dbReference type="PROSITE" id="PS50110">
    <property type="entry name" value="RESPONSE_REGULATORY"/>
    <property type="match status" value="1"/>
</dbReference>
<dbReference type="Proteomes" id="UP000188603">
    <property type="component" value="Chromosome"/>
</dbReference>
<dbReference type="InterPro" id="IPR011006">
    <property type="entry name" value="CheY-like_superfamily"/>
</dbReference>
<keyword evidence="2 9" id="KW-0963">Cytoplasm</keyword>
<keyword evidence="13" id="KW-1185">Reference proteome</keyword>
<dbReference type="InterPro" id="IPR048714">
    <property type="entry name" value="DpiA-like_HTH"/>
</dbReference>
<evidence type="ECO:0000256" key="7">
    <source>
        <dbReference type="ARBA" id="ARBA00023159"/>
    </source>
</evidence>
<accession>A0A1U9K9T1</accession>
<dbReference type="PIRSF" id="PIRSF006171">
    <property type="entry name" value="RR_citrat_malat"/>
    <property type="match status" value="1"/>
</dbReference>
<comment type="subcellular location">
    <subcellularLocation>
        <location evidence="1 9">Cytoplasm</location>
    </subcellularLocation>
</comment>
<evidence type="ECO:0000256" key="2">
    <source>
        <dbReference type="ARBA" id="ARBA00022490"/>
    </source>
</evidence>
<evidence type="ECO:0000256" key="1">
    <source>
        <dbReference type="ARBA" id="ARBA00004496"/>
    </source>
</evidence>
<dbReference type="RefSeq" id="WP_077720607.1">
    <property type="nucleotide sequence ID" value="NZ_CP019699.1"/>
</dbReference>
<feature type="modified residue" description="4-aspartylphosphate" evidence="10">
    <location>
        <position position="54"/>
    </location>
</feature>
<evidence type="ECO:0000256" key="9">
    <source>
        <dbReference type="PIRNR" id="PIRNR006171"/>
    </source>
</evidence>
<dbReference type="InterPro" id="IPR001789">
    <property type="entry name" value="Sig_transdc_resp-reg_receiver"/>
</dbReference>
<dbReference type="PANTHER" id="PTHR45526">
    <property type="entry name" value="TRANSCRIPTIONAL REGULATORY PROTEIN DPIA"/>
    <property type="match status" value="1"/>
</dbReference>
<dbReference type="OrthoDB" id="9759232at2"/>
<evidence type="ECO:0000313" key="12">
    <source>
        <dbReference type="EMBL" id="AQS56743.1"/>
    </source>
</evidence>
<name>A0A1U9K9T1_9BACL</name>
<evidence type="ECO:0000256" key="4">
    <source>
        <dbReference type="ARBA" id="ARBA00023012"/>
    </source>
</evidence>
<evidence type="ECO:0000256" key="6">
    <source>
        <dbReference type="ARBA" id="ARBA00023125"/>
    </source>
</evidence>
<evidence type="ECO:0000256" key="8">
    <source>
        <dbReference type="ARBA" id="ARBA00023163"/>
    </source>
</evidence>
<evidence type="ECO:0000256" key="3">
    <source>
        <dbReference type="ARBA" id="ARBA00022553"/>
    </source>
</evidence>
<dbReference type="EMBL" id="CP019699">
    <property type="protein sequence ID" value="AQS56743.1"/>
    <property type="molecule type" value="Genomic_DNA"/>
</dbReference>
<keyword evidence="3 10" id="KW-0597">Phosphoprotein</keyword>
<dbReference type="InterPro" id="IPR024187">
    <property type="entry name" value="Sig_transdc_resp-reg_cit/mal"/>
</dbReference>
<keyword evidence="8 9" id="KW-0804">Transcription</keyword>
<protein>
    <recommendedName>
        <fullName evidence="9">Transcriptional regulatory protein</fullName>
    </recommendedName>
</protein>
<organism evidence="12 13">
    <name type="scientific">Novibacillus thermophilus</name>
    <dbReference type="NCBI Taxonomy" id="1471761"/>
    <lineage>
        <taxon>Bacteria</taxon>
        <taxon>Bacillati</taxon>
        <taxon>Bacillota</taxon>
        <taxon>Bacilli</taxon>
        <taxon>Bacillales</taxon>
        <taxon>Thermoactinomycetaceae</taxon>
        <taxon>Novibacillus</taxon>
    </lineage>
</organism>
<dbReference type="AlphaFoldDB" id="A0A1U9K9T1"/>
<sequence length="226" mass="25709">MINVCISEDDYRIADIHEELVSQVAGFQCVGKALNAADTISLLKRRPVDLVILDIYLPDELGAEMLPKMREQFPSVDVIIISASTENEHLHSALRYGTFDFIIKPVSLPRLKRTLERYRHYRETLLAQDSVTQERIDRLIGHVPPDSHPLPKGIDSLTLDKVRQLLQETPTGITAGEMGKRLGASRTTARRYLEYLISVNEAEAQPIYGVVGRPERRYFLRPRCTK</sequence>
<dbReference type="KEGG" id="ntr:B0W44_14295"/>
<dbReference type="SUPFAM" id="SSF52172">
    <property type="entry name" value="CheY-like"/>
    <property type="match status" value="1"/>
</dbReference>
<keyword evidence="6 9" id="KW-0238">DNA-binding</keyword>
<dbReference type="Pfam" id="PF00072">
    <property type="entry name" value="Response_reg"/>
    <property type="match status" value="1"/>
</dbReference>
<dbReference type="Pfam" id="PF20714">
    <property type="entry name" value="HTH_64"/>
    <property type="match status" value="1"/>
</dbReference>
<keyword evidence="4 9" id="KW-0902">Two-component regulatory system</keyword>